<dbReference type="PROSITE" id="PS51257">
    <property type="entry name" value="PROKAR_LIPOPROTEIN"/>
    <property type="match status" value="1"/>
</dbReference>
<dbReference type="Proteomes" id="UP000678679">
    <property type="component" value="Chromosome 2"/>
</dbReference>
<comment type="similarity">
    <text evidence="1">Belongs to the sulfatase family.</text>
</comment>
<gene>
    <name evidence="5" type="ORF">KMW28_23450</name>
</gene>
<dbReference type="InterPro" id="IPR017850">
    <property type="entry name" value="Alkaline_phosphatase_core_sf"/>
</dbReference>
<reference evidence="5 6" key="1">
    <citation type="submission" date="2021-05" db="EMBL/GenBank/DDBJ databases">
        <title>Comparative genomic studies on the polysaccharide-degrading batcterial strains of the Flammeovirga genus.</title>
        <authorList>
            <person name="Zewei F."/>
            <person name="Zheng Z."/>
            <person name="Yu L."/>
            <person name="Ruyue G."/>
            <person name="Yanhong M."/>
            <person name="Yuanyuan C."/>
            <person name="Jingyan G."/>
            <person name="Wenjun H."/>
        </authorList>
    </citation>
    <scope>NUCLEOTIDE SEQUENCE [LARGE SCALE GENOMIC DNA]</scope>
    <source>
        <strain evidence="5 6">NBRC:100898</strain>
    </source>
</reference>
<evidence type="ECO:0000313" key="6">
    <source>
        <dbReference type="Proteomes" id="UP000678679"/>
    </source>
</evidence>
<dbReference type="InterPro" id="IPR052701">
    <property type="entry name" value="GAG_Ulvan_Degrading_Sulfatases"/>
</dbReference>
<organism evidence="5 6">
    <name type="scientific">Flammeovirga yaeyamensis</name>
    <dbReference type="NCBI Taxonomy" id="367791"/>
    <lineage>
        <taxon>Bacteria</taxon>
        <taxon>Pseudomonadati</taxon>
        <taxon>Bacteroidota</taxon>
        <taxon>Cytophagia</taxon>
        <taxon>Cytophagales</taxon>
        <taxon>Flammeovirgaceae</taxon>
        <taxon>Flammeovirga</taxon>
    </lineage>
</organism>
<evidence type="ECO:0000313" key="5">
    <source>
        <dbReference type="EMBL" id="QWG05379.1"/>
    </source>
</evidence>
<keyword evidence="2 5" id="KW-0378">Hydrolase</keyword>
<dbReference type="PROSITE" id="PS00523">
    <property type="entry name" value="SULFATASE_1"/>
    <property type="match status" value="1"/>
</dbReference>
<feature type="domain" description="Sulfatase N-terminal" evidence="4">
    <location>
        <begin position="35"/>
        <end position="381"/>
    </location>
</feature>
<dbReference type="PANTHER" id="PTHR43751:SF3">
    <property type="entry name" value="SULFATASE N-TERMINAL DOMAIN-CONTAINING PROTEIN"/>
    <property type="match status" value="1"/>
</dbReference>
<dbReference type="GO" id="GO:0016787">
    <property type="term" value="F:hydrolase activity"/>
    <property type="evidence" value="ECO:0007669"/>
    <property type="project" value="UniProtKB-KW"/>
</dbReference>
<dbReference type="Gene3D" id="3.30.1120.10">
    <property type="match status" value="1"/>
</dbReference>
<dbReference type="InterPro" id="IPR000917">
    <property type="entry name" value="Sulfatase_N"/>
</dbReference>
<keyword evidence="6" id="KW-1185">Reference proteome</keyword>
<evidence type="ECO:0000256" key="3">
    <source>
        <dbReference type="SAM" id="SignalP"/>
    </source>
</evidence>
<evidence type="ECO:0000259" key="4">
    <source>
        <dbReference type="Pfam" id="PF00884"/>
    </source>
</evidence>
<keyword evidence="3" id="KW-0732">Signal</keyword>
<dbReference type="EMBL" id="CP076133">
    <property type="protein sequence ID" value="QWG05379.1"/>
    <property type="molecule type" value="Genomic_DNA"/>
</dbReference>
<proteinExistence type="inferred from homology"/>
<accession>A0AAX1NCQ2</accession>
<dbReference type="KEGG" id="fya:KMW28_23450"/>
<feature type="signal peptide" evidence="3">
    <location>
        <begin position="1"/>
        <end position="20"/>
    </location>
</feature>
<feature type="chain" id="PRO_5043522273" evidence="3">
    <location>
        <begin position="21"/>
        <end position="491"/>
    </location>
</feature>
<evidence type="ECO:0000256" key="1">
    <source>
        <dbReference type="ARBA" id="ARBA00008779"/>
    </source>
</evidence>
<sequence>MKCFKTYMFAITILMLGGCASSNKSKSDSSAKKKPNIIYILADDLGYGDLSSYGQQKFTTPNIDALAEGGVKFTQHYCGSAVCAPSRSTLMTGQHTGHTPIRGNKELKGQEGQTPLPASAYTIAELMKDAGYKTGAFGKWGLGFIGSEGDAINQGFDEFYGYNCQRVAHRYFPEYLWENDKKDFLPGNDWTNKVTYAPDVIQEKTLDFIEDNKDKPFFVYVPYTLPHAELIAPADSVIEKFRGRYPETPHDESKRYTSDYGPNIKKEMYCPQETPHAAFASMIYTLDIYVGQIVDKVEELGIADNTIIMFASDNGPHQEGGADPAFFNSGGNLRGVKRDLYEGGVRTPFIVKWPNQIEAGITSDHISAFWDVLPTLADIVGMEVSAPTDGISFLPSLLGQEQKEEHPYMYWELPVRGGRQAVRLKEWKGVKYNITKGNAKLELYNLESDPEEMEDVSDQHPEVVKEIEEIMKNARVDNETFPLFSEAKKNS</sequence>
<dbReference type="InterPro" id="IPR024607">
    <property type="entry name" value="Sulfatase_CS"/>
</dbReference>
<evidence type="ECO:0000256" key="2">
    <source>
        <dbReference type="ARBA" id="ARBA00022801"/>
    </source>
</evidence>
<name>A0AAX1NCQ2_9BACT</name>
<dbReference type="SUPFAM" id="SSF53649">
    <property type="entry name" value="Alkaline phosphatase-like"/>
    <property type="match status" value="1"/>
</dbReference>
<protein>
    <submittedName>
        <fullName evidence="5">Sulfatase-like hydrolase/transferase</fullName>
    </submittedName>
</protein>
<dbReference type="CDD" id="cd16145">
    <property type="entry name" value="ARS_like"/>
    <property type="match status" value="1"/>
</dbReference>
<dbReference type="AlphaFoldDB" id="A0AAX1NCQ2"/>
<dbReference type="Pfam" id="PF00884">
    <property type="entry name" value="Sulfatase"/>
    <property type="match status" value="1"/>
</dbReference>
<dbReference type="PANTHER" id="PTHR43751">
    <property type="entry name" value="SULFATASE"/>
    <property type="match status" value="1"/>
</dbReference>
<dbReference type="RefSeq" id="WP_169661965.1">
    <property type="nucleotide sequence ID" value="NZ_CP076133.1"/>
</dbReference>
<dbReference type="Gene3D" id="3.40.720.10">
    <property type="entry name" value="Alkaline Phosphatase, subunit A"/>
    <property type="match status" value="1"/>
</dbReference>